<proteinExistence type="predicted"/>
<keyword evidence="4" id="KW-0902">Two-component regulatory system</keyword>
<dbReference type="InterPro" id="IPR019734">
    <property type="entry name" value="TPR_rpt"/>
</dbReference>
<dbReference type="SUPFAM" id="SSF52172">
    <property type="entry name" value="CheY-like"/>
    <property type="match status" value="2"/>
</dbReference>
<evidence type="ECO:0000259" key="11">
    <source>
        <dbReference type="PROSITE" id="PS50110"/>
    </source>
</evidence>
<dbReference type="PROSITE" id="PS50110">
    <property type="entry name" value="RESPONSE_REGULATORY"/>
    <property type="match status" value="2"/>
</dbReference>
<keyword evidence="7" id="KW-0802">TPR repeat</keyword>
<feature type="domain" description="Response regulatory" evidence="11">
    <location>
        <begin position="667"/>
        <end position="788"/>
    </location>
</feature>
<dbReference type="SMART" id="SM00448">
    <property type="entry name" value="REC"/>
    <property type="match status" value="2"/>
</dbReference>
<evidence type="ECO:0000256" key="9">
    <source>
        <dbReference type="SAM" id="Phobius"/>
    </source>
</evidence>
<dbReference type="CDD" id="cd00082">
    <property type="entry name" value="HisKA"/>
    <property type="match status" value="1"/>
</dbReference>
<dbReference type="InterPro" id="IPR004358">
    <property type="entry name" value="Sig_transdc_His_kin-like_C"/>
</dbReference>
<dbReference type="PANTHER" id="PTHR45339">
    <property type="entry name" value="HYBRID SIGNAL TRANSDUCTION HISTIDINE KINASE J"/>
    <property type="match status" value="1"/>
</dbReference>
<protein>
    <recommendedName>
        <fullName evidence="2">histidine kinase</fullName>
        <ecNumber evidence="2">2.7.13.3</ecNumber>
    </recommendedName>
</protein>
<evidence type="ECO:0000313" key="14">
    <source>
        <dbReference type="Proteomes" id="UP000471381"/>
    </source>
</evidence>
<evidence type="ECO:0000259" key="12">
    <source>
        <dbReference type="PROSITE" id="PS50894"/>
    </source>
</evidence>
<evidence type="ECO:0000256" key="7">
    <source>
        <dbReference type="PROSITE-ProRule" id="PRU00339"/>
    </source>
</evidence>
<dbReference type="SMART" id="SM00387">
    <property type="entry name" value="HATPase_c"/>
    <property type="match status" value="1"/>
</dbReference>
<feature type="domain" description="Histidine kinase" evidence="10">
    <location>
        <begin position="430"/>
        <end position="650"/>
    </location>
</feature>
<dbReference type="CDD" id="cd17546">
    <property type="entry name" value="REC_hyHK_CKI1_RcsC-like"/>
    <property type="match status" value="2"/>
</dbReference>
<dbReference type="Pfam" id="PF13181">
    <property type="entry name" value="TPR_8"/>
    <property type="match status" value="1"/>
</dbReference>
<feature type="repeat" description="TPR" evidence="7">
    <location>
        <begin position="220"/>
        <end position="253"/>
    </location>
</feature>
<evidence type="ECO:0000313" key="13">
    <source>
        <dbReference type="EMBL" id="NDW14203.1"/>
    </source>
</evidence>
<evidence type="ECO:0000256" key="1">
    <source>
        <dbReference type="ARBA" id="ARBA00000085"/>
    </source>
</evidence>
<dbReference type="SUPFAM" id="SSF47226">
    <property type="entry name" value="Histidine-containing phosphotransfer domain, HPT domain"/>
    <property type="match status" value="1"/>
</dbReference>
<dbReference type="Gene3D" id="3.40.50.2300">
    <property type="match status" value="2"/>
</dbReference>
<dbReference type="SUPFAM" id="SSF47384">
    <property type="entry name" value="Homodimeric domain of signal transducing histidine kinase"/>
    <property type="match status" value="1"/>
</dbReference>
<dbReference type="Gene3D" id="1.10.287.130">
    <property type="match status" value="1"/>
</dbReference>
<keyword evidence="8" id="KW-0175">Coiled coil</keyword>
<feature type="coiled-coil region" evidence="8">
    <location>
        <begin position="344"/>
        <end position="371"/>
    </location>
</feature>
<keyword evidence="14" id="KW-1185">Reference proteome</keyword>
<dbReference type="PROSITE" id="PS50005">
    <property type="entry name" value="TPR"/>
    <property type="match status" value="1"/>
</dbReference>
<dbReference type="InterPro" id="IPR001789">
    <property type="entry name" value="Sig_transdc_resp-reg_receiver"/>
</dbReference>
<feature type="domain" description="Response regulatory" evidence="11">
    <location>
        <begin position="812"/>
        <end position="928"/>
    </location>
</feature>
<evidence type="ECO:0000256" key="8">
    <source>
        <dbReference type="SAM" id="Coils"/>
    </source>
</evidence>
<dbReference type="FunFam" id="3.30.565.10:FF:000010">
    <property type="entry name" value="Sensor histidine kinase RcsC"/>
    <property type="match status" value="1"/>
</dbReference>
<dbReference type="GO" id="GO:0000155">
    <property type="term" value="F:phosphorelay sensor kinase activity"/>
    <property type="evidence" value="ECO:0007669"/>
    <property type="project" value="InterPro"/>
</dbReference>
<dbReference type="Gene3D" id="1.20.120.160">
    <property type="entry name" value="HPT domain"/>
    <property type="match status" value="1"/>
</dbReference>
<dbReference type="InterPro" id="IPR036890">
    <property type="entry name" value="HATPase_C_sf"/>
</dbReference>
<keyword evidence="9" id="KW-0812">Transmembrane</keyword>
<dbReference type="InterPro" id="IPR036641">
    <property type="entry name" value="HPT_dom_sf"/>
</dbReference>
<dbReference type="SMART" id="SM00028">
    <property type="entry name" value="TPR"/>
    <property type="match status" value="3"/>
</dbReference>
<comment type="catalytic activity">
    <reaction evidence="1">
        <text>ATP + protein L-histidine = ADP + protein N-phospho-L-histidine.</text>
        <dbReference type="EC" id="2.7.13.3"/>
    </reaction>
</comment>
<dbReference type="InterPro" id="IPR008207">
    <property type="entry name" value="Sig_transdc_His_kin_Hpt_dom"/>
</dbReference>
<dbReference type="PROSITE" id="PS50109">
    <property type="entry name" value="HIS_KIN"/>
    <property type="match status" value="1"/>
</dbReference>
<dbReference type="Proteomes" id="UP000471381">
    <property type="component" value="Unassembled WGS sequence"/>
</dbReference>
<dbReference type="Pfam" id="PF00072">
    <property type="entry name" value="Response_reg"/>
    <property type="match status" value="2"/>
</dbReference>
<dbReference type="SUPFAM" id="SSF55874">
    <property type="entry name" value="ATPase domain of HSP90 chaperone/DNA topoisomerase II/histidine kinase"/>
    <property type="match status" value="1"/>
</dbReference>
<dbReference type="InterPro" id="IPR011006">
    <property type="entry name" value="CheY-like_superfamily"/>
</dbReference>
<dbReference type="Gene3D" id="1.25.40.10">
    <property type="entry name" value="Tetratricopeptide repeat domain"/>
    <property type="match status" value="2"/>
</dbReference>
<dbReference type="InterPro" id="IPR036097">
    <property type="entry name" value="HisK_dim/P_sf"/>
</dbReference>
<feature type="transmembrane region" description="Helical" evidence="9">
    <location>
        <begin position="381"/>
        <end position="401"/>
    </location>
</feature>
<sequence length="1078" mass="120204">MPLRSTLVQNNTLESGLGQIQPTPALLNSLEERIKQNESSVETTVKGLSQYFTEHPNDYHHARFLNLKAYRDILKQDYVSAYQQLLDAREYAKVGNNELALAESFRLEGFILDFSGEHGRALDALNHSLEVYSQLNSDEVLSVYSAMGNVYASLEDFEKLLSFSHQYLSSAQRLGNRESEGIAYYFQGYAHKELGNYQDAKVSLLLADDILIEINYPFVGIVYSSMAELYIAQGNMSEALRSLNKAAEADRKVGFRYTEGPRLLQLVEIYLQRGEVELAISELEAGLKKEEVKSDKALLLRFLEQLISLFESTNDYQSALQYSKQFQETYKQSFNEQQSRLLALNRVRLAIAEKEDTIQLLEKDNQLKEQRNIIQQKTNTFQLYFIGGVILSLILVISLLLRTRQQRSALNKLAKELQKATDAKSDFLARMSHEVRTPLNAIIGLTKLSQRAAESKDQQTNLLQIEGASKTLLSVVNDILDFSKIEAGKMDIESTPFNIDALVNQAIRYHLPRANEKQIELIQHIARDVPHNLIGDPLRIQQILNNFLSNALKFTDDGLVSVSVGCELVADNVLLEFEVKDTGIGLNNKEKNRLFQPFNQGNESTSRRYGGTGLGLAICQQLASLMGGKTWVESKLGKGASFYFTVNVKRNSAVKIVSPSKQLSALKVLVVDDVSLSRHAISEALLMANIEADLATGGQEAIAKLRNATANNAPFDLLILDWKMPDIDGLEVVAIMNQEFAAKPPKVIMLSAFESAQMREQATRLGIKTFIKKPFGASELINNIQELCLDYRASAEIIETDVSGFPNLAGKTILLAEDNALNQKVALGLLKDTHANIQVANNGIEAIDILRRNSVFDLVLMDIQMPEMDGLEATKVIRGELQLTMPIIAMTAHAMQQDIDKSIAAGMNAHLNKPVEPDKLFSVLATLIREHKTTAVGIEANELNEIPANAKPLKALTRIDKARAMQSLLNDESLYTTLLTDFLALQAELDALSLAIADKDYPSISRIVHIYSTALKYIGAYELAELTRSVELTIQNQEERAEDFETDFDKQLEIMSCALAEIHEAVKVNLNTNGTSTR</sequence>
<evidence type="ECO:0000256" key="5">
    <source>
        <dbReference type="PROSITE-ProRule" id="PRU00110"/>
    </source>
</evidence>
<dbReference type="InterPro" id="IPR005467">
    <property type="entry name" value="His_kinase_dom"/>
</dbReference>
<keyword evidence="9" id="KW-1133">Transmembrane helix</keyword>
<accession>A0A6N9TA88</accession>
<dbReference type="EC" id="2.7.13.3" evidence="2"/>
<dbReference type="Pfam" id="PF00512">
    <property type="entry name" value="HisKA"/>
    <property type="match status" value="1"/>
</dbReference>
<dbReference type="SMART" id="SM00388">
    <property type="entry name" value="HisKA"/>
    <property type="match status" value="1"/>
</dbReference>
<dbReference type="PROSITE" id="PS50894">
    <property type="entry name" value="HPT"/>
    <property type="match status" value="1"/>
</dbReference>
<evidence type="ECO:0000256" key="6">
    <source>
        <dbReference type="PROSITE-ProRule" id="PRU00169"/>
    </source>
</evidence>
<keyword evidence="3 6" id="KW-0597">Phosphoprotein</keyword>
<keyword evidence="9" id="KW-0472">Membrane</keyword>
<evidence type="ECO:0000256" key="3">
    <source>
        <dbReference type="ARBA" id="ARBA00022553"/>
    </source>
</evidence>
<name>A0A6N9TA88_9ALTE</name>
<evidence type="ECO:0000259" key="10">
    <source>
        <dbReference type="PROSITE" id="PS50109"/>
    </source>
</evidence>
<evidence type="ECO:0000256" key="4">
    <source>
        <dbReference type="ARBA" id="ARBA00023012"/>
    </source>
</evidence>
<feature type="domain" description="HPt" evidence="12">
    <location>
        <begin position="970"/>
        <end position="1069"/>
    </location>
</feature>
<feature type="modified residue" description="Phosphohistidine" evidence="5">
    <location>
        <position position="1009"/>
    </location>
</feature>
<dbReference type="AlphaFoldDB" id="A0A6N9TA88"/>
<reference evidence="13 14" key="1">
    <citation type="submission" date="2020-01" db="EMBL/GenBank/DDBJ databases">
        <title>Genomes of bacteria type strains.</title>
        <authorList>
            <person name="Chen J."/>
            <person name="Zhu S."/>
            <person name="Yang J."/>
        </authorList>
    </citation>
    <scope>NUCLEOTIDE SEQUENCE [LARGE SCALE GENOMIC DNA]</scope>
    <source>
        <strain evidence="13 14">LMG 24078</strain>
    </source>
</reference>
<dbReference type="SUPFAM" id="SSF48452">
    <property type="entry name" value="TPR-like"/>
    <property type="match status" value="2"/>
</dbReference>
<dbReference type="PRINTS" id="PR00344">
    <property type="entry name" value="BCTRLSENSOR"/>
</dbReference>
<dbReference type="Pfam" id="PF02518">
    <property type="entry name" value="HATPase_c"/>
    <property type="match status" value="1"/>
</dbReference>
<dbReference type="PANTHER" id="PTHR45339:SF3">
    <property type="entry name" value="HISTIDINE KINASE"/>
    <property type="match status" value="1"/>
</dbReference>
<feature type="modified residue" description="4-aspartylphosphate" evidence="6">
    <location>
        <position position="862"/>
    </location>
</feature>
<dbReference type="InterPro" id="IPR003661">
    <property type="entry name" value="HisK_dim/P_dom"/>
</dbReference>
<dbReference type="InterPro" id="IPR011990">
    <property type="entry name" value="TPR-like_helical_dom_sf"/>
</dbReference>
<feature type="modified residue" description="4-aspartylphosphate" evidence="6">
    <location>
        <position position="721"/>
    </location>
</feature>
<dbReference type="EMBL" id="JAAAWO010000001">
    <property type="protein sequence ID" value="NDW14203.1"/>
    <property type="molecule type" value="Genomic_DNA"/>
</dbReference>
<dbReference type="CDD" id="cd16922">
    <property type="entry name" value="HATPase_EvgS-ArcB-TorS-like"/>
    <property type="match status" value="1"/>
</dbReference>
<evidence type="ECO:0000256" key="2">
    <source>
        <dbReference type="ARBA" id="ARBA00012438"/>
    </source>
</evidence>
<dbReference type="GO" id="GO:0005886">
    <property type="term" value="C:plasma membrane"/>
    <property type="evidence" value="ECO:0007669"/>
    <property type="project" value="UniProtKB-SubCell"/>
</dbReference>
<feature type="coiled-coil region" evidence="8">
    <location>
        <begin position="400"/>
        <end position="430"/>
    </location>
</feature>
<dbReference type="Gene3D" id="3.30.565.10">
    <property type="entry name" value="Histidine kinase-like ATPase, C-terminal domain"/>
    <property type="match status" value="1"/>
</dbReference>
<gene>
    <name evidence="13" type="ORF">GTQ48_01475</name>
</gene>
<dbReference type="GO" id="GO:0005524">
    <property type="term" value="F:ATP binding"/>
    <property type="evidence" value="ECO:0007669"/>
    <property type="project" value="UniProtKB-KW"/>
</dbReference>
<organism evidence="13 14">
    <name type="scientific">Alteromonas genovensis</name>
    <dbReference type="NCBI Taxonomy" id="471225"/>
    <lineage>
        <taxon>Bacteria</taxon>
        <taxon>Pseudomonadati</taxon>
        <taxon>Pseudomonadota</taxon>
        <taxon>Gammaproteobacteria</taxon>
        <taxon>Alteromonadales</taxon>
        <taxon>Alteromonadaceae</taxon>
        <taxon>Alteromonas/Salinimonas group</taxon>
        <taxon>Alteromonas</taxon>
    </lineage>
</organism>
<dbReference type="InterPro" id="IPR003594">
    <property type="entry name" value="HATPase_dom"/>
</dbReference>
<comment type="caution">
    <text evidence="13">The sequence shown here is derived from an EMBL/GenBank/DDBJ whole genome shotgun (WGS) entry which is preliminary data.</text>
</comment>